<proteinExistence type="predicted"/>
<feature type="compositionally biased region" description="Polar residues" evidence="1">
    <location>
        <begin position="938"/>
        <end position="947"/>
    </location>
</feature>
<comment type="caution">
    <text evidence="3">The sequence shown here is derived from an EMBL/GenBank/DDBJ whole genome shotgun (WGS) entry which is preliminary data.</text>
</comment>
<feature type="compositionally biased region" description="Basic and acidic residues" evidence="1">
    <location>
        <begin position="395"/>
        <end position="421"/>
    </location>
</feature>
<organism evidence="3 4">
    <name type="scientific">Clonostachys byssicola</name>
    <dbReference type="NCBI Taxonomy" id="160290"/>
    <lineage>
        <taxon>Eukaryota</taxon>
        <taxon>Fungi</taxon>
        <taxon>Dikarya</taxon>
        <taxon>Ascomycota</taxon>
        <taxon>Pezizomycotina</taxon>
        <taxon>Sordariomycetes</taxon>
        <taxon>Hypocreomycetidae</taxon>
        <taxon>Hypocreales</taxon>
        <taxon>Bionectriaceae</taxon>
        <taxon>Clonostachys</taxon>
    </lineage>
</organism>
<feature type="compositionally biased region" description="Polar residues" evidence="1">
    <location>
        <begin position="59"/>
        <end position="74"/>
    </location>
</feature>
<feature type="compositionally biased region" description="Basic and acidic residues" evidence="1">
    <location>
        <begin position="429"/>
        <end position="443"/>
    </location>
</feature>
<feature type="compositionally biased region" description="Basic and acidic residues" evidence="1">
    <location>
        <begin position="461"/>
        <end position="472"/>
    </location>
</feature>
<feature type="compositionally biased region" description="Basic and acidic residues" evidence="1">
    <location>
        <begin position="10"/>
        <end position="22"/>
    </location>
</feature>
<evidence type="ECO:0000313" key="4">
    <source>
        <dbReference type="Proteomes" id="UP000754883"/>
    </source>
</evidence>
<feature type="compositionally biased region" description="Basic and acidic residues" evidence="1">
    <location>
        <begin position="907"/>
        <end position="924"/>
    </location>
</feature>
<feature type="compositionally biased region" description="Basic and acidic residues" evidence="1">
    <location>
        <begin position="485"/>
        <end position="500"/>
    </location>
</feature>
<keyword evidence="4" id="KW-1185">Reference proteome</keyword>
<feature type="compositionally biased region" description="Basic and acidic residues" evidence="1">
    <location>
        <begin position="328"/>
        <end position="353"/>
    </location>
</feature>
<evidence type="ECO:0000313" key="3">
    <source>
        <dbReference type="EMBL" id="CAH0002420.1"/>
    </source>
</evidence>
<keyword evidence="2" id="KW-1133">Transmembrane helix</keyword>
<feature type="compositionally biased region" description="Polar residues" evidence="1">
    <location>
        <begin position="446"/>
        <end position="460"/>
    </location>
</feature>
<keyword evidence="2" id="KW-0812">Transmembrane</keyword>
<name>A0A9N9UX41_9HYPO</name>
<feature type="region of interest" description="Disordered" evidence="1">
    <location>
        <begin position="880"/>
        <end position="976"/>
    </location>
</feature>
<feature type="compositionally biased region" description="Basic and acidic residues" evidence="1">
    <location>
        <begin position="254"/>
        <end position="270"/>
    </location>
</feature>
<feature type="region of interest" description="Disordered" evidence="1">
    <location>
        <begin position="1"/>
        <end position="32"/>
    </location>
</feature>
<accession>A0A9N9UX41</accession>
<feature type="compositionally biased region" description="Basic and acidic residues" evidence="1">
    <location>
        <begin position="189"/>
        <end position="201"/>
    </location>
</feature>
<feature type="region of interest" description="Disordered" evidence="1">
    <location>
        <begin position="1235"/>
        <end position="1257"/>
    </location>
</feature>
<evidence type="ECO:0008006" key="5">
    <source>
        <dbReference type="Google" id="ProtNLM"/>
    </source>
</evidence>
<feature type="compositionally biased region" description="Polar residues" evidence="1">
    <location>
        <begin position="597"/>
        <end position="606"/>
    </location>
</feature>
<feature type="compositionally biased region" description="Basic and acidic residues" evidence="1">
    <location>
        <begin position="1235"/>
        <end position="1246"/>
    </location>
</feature>
<feature type="compositionally biased region" description="Polar residues" evidence="1">
    <location>
        <begin position="162"/>
        <end position="172"/>
    </location>
</feature>
<feature type="compositionally biased region" description="Basic and acidic residues" evidence="1">
    <location>
        <begin position="545"/>
        <end position="556"/>
    </location>
</feature>
<sequence>MPRRNRRQQHQRDLDFEIHEDPPATSEVDETEARDFASALHARRFSNDGYDYHTPRFFNGTTDSNLTKSSTLVNETGDEDEAHHPTSSMMDDIQAEKEKLAAAAPHANDRIEEDETFGGEMEPDEKAMMDSELEDSASRRESSSTHSLEEEDAATSRRESGISATSSHKSGTAASESRRESIISTSSHLSDHETSESRRESGISSTSRRTGTDAPDSRRVSESAISLTSEHSSDYSGHYTEHAEEDEASFAETSLHEDAATEDTASRRDSTVSAASHNTHDRQTDVSDSRRESIASDIAHDQYTERSESRRESIMSGVTHDQYTEASASRRESAYSAVSRDHGSDASASRRESAVSGYSTDRRSSGRTEALIQKAARDIITEIEKQKGRSSPKPESVDGRQSTRSESRASSHRQSDAHASVKDNQSVRSESRMSDARASDVHSVKGNHSTRSNSRMTNTRASEDHESIKDYRSNTSGSRPPSARPSDRHTPVPDDFRATVEDEEEELGHNGAADEAEDNNSSQNEHDDDVFSDHSPRSSVGSMSEAEHRKLEDTVTHRHRSTRSSRMSDFSRLEDDQDEEEDFIPTVRGTPRPAFRSPSSVRALQMSSPPPSVVGSPRSSKRTPLPTVSRLGSPMSGMQYSPKKTPPRFKRNTPPLVLLHVTLLPLQWPWGHVLESAHPDDLSQGAKNVRDTWRQLQDRMGDTTCERGILLPHPQEDFEILEERLLEALELPLRRRARILECGHYLGPSNEMTLEEESDTEDEYPESLRHLRSAALEKQTHWCGTCQSEIRYDALGPGKVFRIKIYASNGLMKAGAWEACWKEMERVDVELEPIVEPAVQDEISRHALEQEKAMELHQPDEEEGAEEPNASFLEQESSVIYNAPSSPPPPEARSMGSAPPSAPPPGMHEDERRWRDEQRTREAYGHTPSGQYAEHGSTAENTMPSSEYTHRETPASPSAEAYARREERRQQAPKTDSLPGLLLEAFKVMMQDKKNVMIAVMGVLVLVLALRVGAARDAHRDAMMFQPVMEAPTVVTVTERAAEQQQTISVVPSVESVASGGTLSVADVVSETTVSEAEQNADSDGEKESESTATEKIIRVVETVTEVSVMVETVTATGAAAETFAPIEQDTQAQEETVDEKVVEEVTLEDDVLEKAEETPEAIEKDVTLEDGETLGATEGTLEDAVPEKAIDDEASLEDGALEKAVEEEVVLDDSALEKAAEDVVLENAILEKTEESPEITEKEVTLEDGETLGATKEDSEVVLEVAQEAEESVKEVEREL</sequence>
<dbReference type="OrthoDB" id="5369448at2759"/>
<feature type="region of interest" description="Disordered" evidence="1">
    <location>
        <begin position="44"/>
        <end position="649"/>
    </location>
</feature>
<reference evidence="3" key="1">
    <citation type="submission" date="2021-10" db="EMBL/GenBank/DDBJ databases">
        <authorList>
            <person name="Piombo E."/>
        </authorList>
    </citation>
    <scope>NUCLEOTIDE SEQUENCE</scope>
</reference>
<keyword evidence="2" id="KW-0472">Membrane</keyword>
<feature type="region of interest" description="Disordered" evidence="1">
    <location>
        <begin position="1073"/>
        <end position="1094"/>
    </location>
</feature>
<feature type="compositionally biased region" description="Acidic residues" evidence="1">
    <location>
        <begin position="111"/>
        <end position="123"/>
    </location>
</feature>
<protein>
    <recommendedName>
        <fullName evidence="5">Pathway-specific nitrogen regulator</fullName>
    </recommendedName>
</protein>
<evidence type="ECO:0000256" key="1">
    <source>
        <dbReference type="SAM" id="MobiDB-lite"/>
    </source>
</evidence>
<dbReference type="EMBL" id="CABFNO020001560">
    <property type="protein sequence ID" value="CAH0002420.1"/>
    <property type="molecule type" value="Genomic_DNA"/>
</dbReference>
<evidence type="ECO:0000256" key="2">
    <source>
        <dbReference type="SAM" id="Phobius"/>
    </source>
</evidence>
<gene>
    <name evidence="3" type="ORF">CBYS24578_00002005</name>
</gene>
<feature type="compositionally biased region" description="Basic and acidic residues" evidence="1">
    <location>
        <begin position="278"/>
        <end position="313"/>
    </location>
</feature>
<feature type="transmembrane region" description="Helical" evidence="2">
    <location>
        <begin position="996"/>
        <end position="1014"/>
    </location>
</feature>
<feature type="compositionally biased region" description="Basic and acidic residues" evidence="1">
    <location>
        <begin position="375"/>
        <end position="387"/>
    </location>
</feature>
<dbReference type="Proteomes" id="UP000754883">
    <property type="component" value="Unassembled WGS sequence"/>
</dbReference>